<keyword evidence="1" id="KW-0805">Transcription regulation</keyword>
<dbReference type="InterPro" id="IPR036388">
    <property type="entry name" value="WH-like_DNA-bd_sf"/>
</dbReference>
<dbReference type="GO" id="GO:0003677">
    <property type="term" value="F:DNA binding"/>
    <property type="evidence" value="ECO:0007669"/>
    <property type="project" value="UniProtKB-KW"/>
</dbReference>
<dbReference type="RefSeq" id="WP_022996330.1">
    <property type="nucleotide sequence ID" value="NZ_CBDDTQ010000006.1"/>
</dbReference>
<dbReference type="KEGG" id="axe:P40_17175"/>
<evidence type="ECO:0000256" key="1">
    <source>
        <dbReference type="ARBA" id="ARBA00023015"/>
    </source>
</evidence>
<dbReference type="InterPro" id="IPR036390">
    <property type="entry name" value="WH_DNA-bd_sf"/>
</dbReference>
<dbReference type="PANTHER" id="PTHR33204:SF37">
    <property type="entry name" value="HTH-TYPE TRANSCRIPTIONAL REGULATOR YODB"/>
    <property type="match status" value="1"/>
</dbReference>
<evidence type="ECO:0000259" key="4">
    <source>
        <dbReference type="PROSITE" id="PS51118"/>
    </source>
</evidence>
<evidence type="ECO:0000313" key="6">
    <source>
        <dbReference type="Proteomes" id="UP001107961"/>
    </source>
</evidence>
<dbReference type="PROSITE" id="PS51118">
    <property type="entry name" value="HTH_HXLR"/>
    <property type="match status" value="1"/>
</dbReference>
<name>A0A9Q3W6X2_9GAMM</name>
<reference evidence="5" key="1">
    <citation type="submission" date="2022-01" db="EMBL/GenBank/DDBJ databases">
        <authorList>
            <person name="Karlyshev A.V."/>
            <person name="Jaspars M."/>
        </authorList>
    </citation>
    <scope>NUCLEOTIDE SEQUENCE</scope>
    <source>
        <strain evidence="5">AGSA3-2</strain>
    </source>
</reference>
<dbReference type="SUPFAM" id="SSF46785">
    <property type="entry name" value="Winged helix' DNA-binding domain"/>
    <property type="match status" value="1"/>
</dbReference>
<keyword evidence="3" id="KW-0804">Transcription</keyword>
<dbReference type="PANTHER" id="PTHR33204">
    <property type="entry name" value="TRANSCRIPTIONAL REGULATOR, MARR FAMILY"/>
    <property type="match status" value="1"/>
</dbReference>
<organism evidence="5 6">
    <name type="scientific">Alloalcanivorax xenomutans</name>
    <dbReference type="NCBI Taxonomy" id="1094342"/>
    <lineage>
        <taxon>Bacteria</taxon>
        <taxon>Pseudomonadati</taxon>
        <taxon>Pseudomonadota</taxon>
        <taxon>Gammaproteobacteria</taxon>
        <taxon>Oceanospirillales</taxon>
        <taxon>Alcanivoracaceae</taxon>
        <taxon>Alloalcanivorax</taxon>
    </lineage>
</organism>
<sequence length="108" mass="12453">MARKTVSQSVRGSTTGRPIMVLLDILGQRWTLRILWELRDAPLSFRALRQRCDQVSPTVLNDRLKTLRELDLVQREDGTGYRLSQAGEELESTLLALNHWAEKHWAGR</sequence>
<dbReference type="GeneID" id="94688004"/>
<evidence type="ECO:0000256" key="2">
    <source>
        <dbReference type="ARBA" id="ARBA00023125"/>
    </source>
</evidence>
<gene>
    <name evidence="5" type="ORF">LZG35_13445</name>
</gene>
<dbReference type="Proteomes" id="UP001107961">
    <property type="component" value="Unassembled WGS sequence"/>
</dbReference>
<feature type="domain" description="HTH hxlR-type" evidence="4">
    <location>
        <begin position="17"/>
        <end position="108"/>
    </location>
</feature>
<proteinExistence type="predicted"/>
<dbReference type="AlphaFoldDB" id="A0A9Q3W6X2"/>
<accession>A0A9Q3W6X2</accession>
<keyword evidence="2" id="KW-0238">DNA-binding</keyword>
<dbReference type="Gene3D" id="1.10.10.10">
    <property type="entry name" value="Winged helix-like DNA-binding domain superfamily/Winged helix DNA-binding domain"/>
    <property type="match status" value="1"/>
</dbReference>
<comment type="caution">
    <text evidence="5">The sequence shown here is derived from an EMBL/GenBank/DDBJ whole genome shotgun (WGS) entry which is preliminary data.</text>
</comment>
<protein>
    <submittedName>
        <fullName evidence="5">Helix-turn-helix transcriptional regulator</fullName>
    </submittedName>
</protein>
<dbReference type="EMBL" id="JAJVKT010000016">
    <property type="protein sequence ID" value="MCE7509644.1"/>
    <property type="molecule type" value="Genomic_DNA"/>
</dbReference>
<dbReference type="InterPro" id="IPR002577">
    <property type="entry name" value="HTH_HxlR"/>
</dbReference>
<evidence type="ECO:0000313" key="5">
    <source>
        <dbReference type="EMBL" id="MCE7509644.1"/>
    </source>
</evidence>
<evidence type="ECO:0000256" key="3">
    <source>
        <dbReference type="ARBA" id="ARBA00023163"/>
    </source>
</evidence>
<keyword evidence="6" id="KW-1185">Reference proteome</keyword>
<dbReference type="Pfam" id="PF01638">
    <property type="entry name" value="HxlR"/>
    <property type="match status" value="1"/>
</dbReference>